<organism evidence="17 18">
    <name type="scientific">Candidatus Rhabdochlamydia porcellionis</name>
    <dbReference type="NCBI Taxonomy" id="225148"/>
    <lineage>
        <taxon>Bacteria</taxon>
        <taxon>Pseudomonadati</taxon>
        <taxon>Chlamydiota</taxon>
        <taxon>Chlamydiia</taxon>
        <taxon>Parachlamydiales</taxon>
        <taxon>Candidatus Rhabdochlamydiaceae</taxon>
        <taxon>Candidatus Rhabdochlamydia</taxon>
    </lineage>
</organism>
<evidence type="ECO:0000256" key="13">
    <source>
        <dbReference type="ARBA" id="ARBA00034413"/>
    </source>
</evidence>
<comment type="catalytic activity">
    <reaction evidence="13 15">
        <text>alpha-Kdo-(2-&gt;4)-alpha-Kdo-(2-&gt;6)-lipid IVA (E. coli) + CMP-3-deoxy-beta-D-manno-octulosonate = alpha-Kdo-(2-&gt;8)-alpha-Kdo-(2-&gt;4)-alpha-Kdo-(2-&gt;6)-lipid IVA (E. coli) + CMP + H(+)</text>
        <dbReference type="Rhea" id="RHEA:28154"/>
        <dbReference type="ChEBI" id="CHEBI:15378"/>
        <dbReference type="ChEBI" id="CHEBI:60365"/>
        <dbReference type="ChEBI" id="CHEBI:60377"/>
        <dbReference type="ChEBI" id="CHEBI:85987"/>
        <dbReference type="ChEBI" id="CHEBI:86234"/>
        <dbReference type="EC" id="2.4.99.14"/>
    </reaction>
</comment>
<dbReference type="EC" id="2.4.99.13" evidence="5 15"/>
<evidence type="ECO:0000256" key="3">
    <source>
        <dbReference type="ARBA" id="ARBA00006380"/>
    </source>
</evidence>
<dbReference type="InterPro" id="IPR038107">
    <property type="entry name" value="Glycos_transf_N_sf"/>
</dbReference>
<name>A0ABX8YZK1_9BACT</name>
<evidence type="ECO:0000256" key="9">
    <source>
        <dbReference type="ARBA" id="ARBA00022679"/>
    </source>
</evidence>
<dbReference type="PANTHER" id="PTHR42755:SF1">
    <property type="entry name" value="3-DEOXY-D-MANNO-OCTULOSONIC ACID TRANSFERASE, MITOCHONDRIAL-RELATED"/>
    <property type="match status" value="1"/>
</dbReference>
<dbReference type="EC" id="2.4.99.12" evidence="4 15"/>
<keyword evidence="18" id="KW-1185">Reference proteome</keyword>
<comment type="catalytic activity">
    <reaction evidence="12 15">
        <text>alpha-Kdo-(2-&gt;6)-lipid IVA (E. coli) + CMP-3-deoxy-beta-D-manno-octulosonate = alpha-Kdo-(2-&gt;4)-alpha-Kdo-(2-&gt;6)-lipid IVA (E. coli) + CMP + H(+)</text>
        <dbReference type="Rhea" id="RHEA:28062"/>
        <dbReference type="ChEBI" id="CHEBI:15378"/>
        <dbReference type="ChEBI" id="CHEBI:60364"/>
        <dbReference type="ChEBI" id="CHEBI:60365"/>
        <dbReference type="ChEBI" id="CHEBI:60377"/>
        <dbReference type="ChEBI" id="CHEBI:85987"/>
        <dbReference type="EC" id="2.4.99.13"/>
    </reaction>
</comment>
<evidence type="ECO:0000256" key="5">
    <source>
        <dbReference type="ARBA" id="ARBA00012623"/>
    </source>
</evidence>
<evidence type="ECO:0000256" key="4">
    <source>
        <dbReference type="ARBA" id="ARBA00012621"/>
    </source>
</evidence>
<dbReference type="EC" id="2.4.99.14" evidence="6 15"/>
<keyword evidence="11 15" id="KW-0448">Lipopolysaccharide biosynthesis</keyword>
<reference evidence="17 18" key="2">
    <citation type="submission" date="2021-05" db="EMBL/GenBank/DDBJ databases">
        <title>Ecology and evolution of chlamydial symbionts of arthropods.</title>
        <authorList>
            <person name="Halter T."/>
            <person name="Sixt B.S."/>
            <person name="Toenshoff E.R."/>
            <person name="Koestlbacher S."/>
            <person name="Schulz F."/>
            <person name="Kostanjsek R."/>
            <person name="Collingro A."/>
            <person name="Hendrickx F."/>
            <person name="Horn M."/>
        </authorList>
    </citation>
    <scope>NUCLEOTIDE SEQUENCE [LARGE SCALE GENOMIC DNA]</scope>
    <source>
        <strain evidence="17 18">15C</strain>
    </source>
</reference>
<keyword evidence="17" id="KW-0328">Glycosyltransferase</keyword>
<evidence type="ECO:0000256" key="14">
    <source>
        <dbReference type="ARBA" id="ARBA00049183"/>
    </source>
</evidence>
<keyword evidence="8 15" id="KW-0472">Membrane</keyword>
<evidence type="ECO:0000256" key="6">
    <source>
        <dbReference type="ARBA" id="ARBA00012625"/>
    </source>
</evidence>
<dbReference type="GO" id="GO:0043842">
    <property type="term" value="F:Kdo transferase activity"/>
    <property type="evidence" value="ECO:0007669"/>
    <property type="project" value="UniProtKB-EC"/>
</dbReference>
<evidence type="ECO:0000256" key="8">
    <source>
        <dbReference type="ARBA" id="ARBA00022475"/>
    </source>
</evidence>
<accession>A0ABX8YZK1</accession>
<evidence type="ECO:0000259" key="16">
    <source>
        <dbReference type="Pfam" id="PF04413"/>
    </source>
</evidence>
<dbReference type="PANTHER" id="PTHR42755">
    <property type="entry name" value="3-DEOXY-MANNO-OCTULOSONATE CYTIDYLYLTRANSFERASE"/>
    <property type="match status" value="1"/>
</dbReference>
<protein>
    <recommendedName>
        <fullName evidence="7 15">3-deoxy-D-manno-octulosonic acid transferase</fullName>
        <shortName evidence="15">Kdo transferase</shortName>
        <ecNumber evidence="4 15">2.4.99.12</ecNumber>
        <ecNumber evidence="5 15">2.4.99.13</ecNumber>
        <ecNumber evidence="6 15">2.4.99.14</ecNumber>
    </recommendedName>
    <alternativeName>
        <fullName evidence="15">Lipid IV(A) 3-deoxy-D-manno-octulosonic acid transferase</fullName>
    </alternativeName>
</protein>
<dbReference type="RefSeq" id="WP_220716022.1">
    <property type="nucleotide sequence ID" value="NZ_CP075585.1"/>
</dbReference>
<evidence type="ECO:0000313" key="17">
    <source>
        <dbReference type="EMBL" id="QZA58789.1"/>
    </source>
</evidence>
<evidence type="ECO:0000256" key="11">
    <source>
        <dbReference type="ARBA" id="ARBA00022985"/>
    </source>
</evidence>
<dbReference type="InterPro" id="IPR007507">
    <property type="entry name" value="Glycos_transf_N"/>
</dbReference>
<dbReference type="Gene3D" id="3.40.50.11720">
    <property type="entry name" value="3-Deoxy-D-manno-octulosonic-acid transferase, N-terminal domain"/>
    <property type="match status" value="1"/>
</dbReference>
<keyword evidence="8 15" id="KW-1003">Cell membrane</keyword>
<evidence type="ECO:0000256" key="1">
    <source>
        <dbReference type="ARBA" id="ARBA00004388"/>
    </source>
</evidence>
<evidence type="ECO:0000256" key="10">
    <source>
        <dbReference type="ARBA" id="ARBA00022968"/>
    </source>
</evidence>
<evidence type="ECO:0000313" key="18">
    <source>
        <dbReference type="Proteomes" id="UP000822862"/>
    </source>
</evidence>
<evidence type="ECO:0000256" key="15">
    <source>
        <dbReference type="RuleBase" id="RU365103"/>
    </source>
</evidence>
<dbReference type="Gene3D" id="3.40.50.2000">
    <property type="entry name" value="Glycogen Phosphorylase B"/>
    <property type="match status" value="1"/>
</dbReference>
<gene>
    <name evidence="15" type="primary">waaA</name>
    <name evidence="17" type="ORF">RHAB15C_0000668</name>
</gene>
<evidence type="ECO:0000256" key="7">
    <source>
        <dbReference type="ARBA" id="ARBA00019077"/>
    </source>
</evidence>
<comment type="subcellular location">
    <subcellularLocation>
        <location evidence="1">Cell inner membrane</location>
        <topology evidence="1">Single-pass membrane protein</topology>
        <orientation evidence="1">Cytoplasmic side</orientation>
    </subcellularLocation>
    <subcellularLocation>
        <location evidence="15">Cell membrane</location>
    </subcellularLocation>
</comment>
<keyword evidence="10" id="KW-0812">Transmembrane</keyword>
<comment type="pathway">
    <text evidence="2 15">Bacterial outer membrane biogenesis; LPS core biosynthesis.</text>
</comment>
<keyword evidence="9 15" id="KW-0808">Transferase</keyword>
<dbReference type="Pfam" id="PF04413">
    <property type="entry name" value="Glycos_transf_N"/>
    <property type="match status" value="1"/>
</dbReference>
<dbReference type="InterPro" id="IPR039901">
    <property type="entry name" value="Kdotransferase"/>
</dbReference>
<keyword evidence="10" id="KW-0735">Signal-anchor</keyword>
<dbReference type="EMBL" id="CP075585">
    <property type="protein sequence ID" value="QZA58789.1"/>
    <property type="molecule type" value="Genomic_DNA"/>
</dbReference>
<comment type="similarity">
    <text evidence="3">Belongs to the glycosyltransferase group 1 family. Glycosyltransferase 30 subfamily.</text>
</comment>
<proteinExistence type="inferred from homology"/>
<comment type="catalytic activity">
    <reaction evidence="14 15">
        <text>lipid IVA (E. coli) + CMP-3-deoxy-beta-D-manno-octulosonate = alpha-Kdo-(2-&gt;6)-lipid IVA (E. coli) + CMP + H(+)</text>
        <dbReference type="Rhea" id="RHEA:28066"/>
        <dbReference type="ChEBI" id="CHEBI:15378"/>
        <dbReference type="ChEBI" id="CHEBI:58603"/>
        <dbReference type="ChEBI" id="CHEBI:60364"/>
        <dbReference type="ChEBI" id="CHEBI:60377"/>
        <dbReference type="ChEBI" id="CHEBI:85987"/>
        <dbReference type="EC" id="2.4.99.12"/>
    </reaction>
</comment>
<feature type="domain" description="3-deoxy-D-manno-octulosonic-acid transferase N-terminal" evidence="16">
    <location>
        <begin position="25"/>
        <end position="199"/>
    </location>
</feature>
<dbReference type="Proteomes" id="UP000822862">
    <property type="component" value="Chromosome"/>
</dbReference>
<reference evidence="17 18" key="1">
    <citation type="submission" date="2020-01" db="EMBL/GenBank/DDBJ databases">
        <authorList>
            <person name="Sixt B."/>
            <person name="Schulz F."/>
            <person name="Kostanjsek R."/>
            <person name="Koestlbacher S."/>
            <person name="Collingro A."/>
            <person name="Toenshoff E."/>
            <person name="Horn M."/>
        </authorList>
    </citation>
    <scope>NUCLEOTIDE SEQUENCE [LARGE SCALE GENOMIC DNA]</scope>
    <source>
        <strain evidence="17 18">15C</strain>
    </source>
</reference>
<sequence length="409" mass="46309">MLLGLFALPKFLLSWSKYKGTILYRLGLKPPDLPLSSTPVIWIHAVSAGETKAAIPLVAQLQQTFPFAQIVVSNTTRAGHMEAKKNLPQAKAHFFLPLDFSWIMDRLVKQISPRALFLVESDFWFHLVYHVKKIGGKVVLVNGKISDRSYKRFQFFSYFTRKLFSLFDLFLVQNNAYFERFSHLISSHKIYITGNLKWDVKPDLLSSSQKEGLKEQFKLANKTIIIASTHDPEEKWLLEKLDLLWQLFPTLKVLIAPRHPERFQNVSSLLQKKNYSYALSSNPSQITGEEQVILIDQMGQLTKLYQIVDLAIVGGSFIPHVGGHNIFEPVSVGTPVLFGPHMHTQKDLQQQILAAHSGMEITLDSLVETISRLLSSPLSISQNSSSMQGATKKTIDLLQNVIELKAQAR</sequence>
<comment type="function">
    <text evidence="15">Involved in lipopolysaccharide (LPS) biosynthesis. Catalyzes the transfer of 3-deoxy-D-manno-octulosonate (Kdo) residue(s) from CMP-Kdo to lipid IV(A), the tetraacyldisaccharide-1,4'-bisphosphate precursor of lipid A.</text>
</comment>
<evidence type="ECO:0000256" key="12">
    <source>
        <dbReference type="ARBA" id="ARBA00034401"/>
    </source>
</evidence>
<evidence type="ECO:0000256" key="2">
    <source>
        <dbReference type="ARBA" id="ARBA00004713"/>
    </source>
</evidence>